<dbReference type="EMBL" id="JALNTZ010000004">
    <property type="protein sequence ID" value="KAJ3655978.1"/>
    <property type="molecule type" value="Genomic_DNA"/>
</dbReference>
<evidence type="ECO:0000313" key="2">
    <source>
        <dbReference type="EMBL" id="KAJ3655978.1"/>
    </source>
</evidence>
<name>A0AA38IDL0_9CUCU</name>
<dbReference type="AlphaFoldDB" id="A0AA38IDL0"/>
<evidence type="ECO:0008006" key="4">
    <source>
        <dbReference type="Google" id="ProtNLM"/>
    </source>
</evidence>
<dbReference type="Proteomes" id="UP001168821">
    <property type="component" value="Unassembled WGS sequence"/>
</dbReference>
<comment type="caution">
    <text evidence="2">The sequence shown here is derived from an EMBL/GenBank/DDBJ whole genome shotgun (WGS) entry which is preliminary data.</text>
</comment>
<gene>
    <name evidence="2" type="ORF">Zmor_015085</name>
</gene>
<reference evidence="2" key="1">
    <citation type="journal article" date="2023" name="G3 (Bethesda)">
        <title>Whole genome assemblies of Zophobas morio and Tenebrio molitor.</title>
        <authorList>
            <person name="Kaur S."/>
            <person name="Stinson S.A."/>
            <person name="diCenzo G.C."/>
        </authorList>
    </citation>
    <scope>NUCLEOTIDE SEQUENCE</scope>
    <source>
        <strain evidence="2">QUZm001</strain>
    </source>
</reference>
<keyword evidence="3" id="KW-1185">Reference proteome</keyword>
<dbReference type="PANTHER" id="PTHR32046">
    <property type="entry name" value="G DOMAIN-CONTAINING PROTEIN"/>
    <property type="match status" value="1"/>
</dbReference>
<dbReference type="PANTHER" id="PTHR32046:SF11">
    <property type="entry name" value="IMMUNE-ASSOCIATED NUCLEOTIDE-BINDING PROTEIN 10-LIKE"/>
    <property type="match status" value="1"/>
</dbReference>
<feature type="compositionally biased region" description="Polar residues" evidence="1">
    <location>
        <begin position="313"/>
        <end position="331"/>
    </location>
</feature>
<evidence type="ECO:0000313" key="3">
    <source>
        <dbReference type="Proteomes" id="UP001168821"/>
    </source>
</evidence>
<dbReference type="InterPro" id="IPR027417">
    <property type="entry name" value="P-loop_NTPase"/>
</dbReference>
<accession>A0AA38IDL0</accession>
<dbReference type="Gene3D" id="3.40.50.300">
    <property type="entry name" value="P-loop containing nucleotide triphosphate hydrolases"/>
    <property type="match status" value="1"/>
</dbReference>
<organism evidence="2 3">
    <name type="scientific">Zophobas morio</name>
    <dbReference type="NCBI Taxonomy" id="2755281"/>
    <lineage>
        <taxon>Eukaryota</taxon>
        <taxon>Metazoa</taxon>
        <taxon>Ecdysozoa</taxon>
        <taxon>Arthropoda</taxon>
        <taxon>Hexapoda</taxon>
        <taxon>Insecta</taxon>
        <taxon>Pterygota</taxon>
        <taxon>Neoptera</taxon>
        <taxon>Endopterygota</taxon>
        <taxon>Coleoptera</taxon>
        <taxon>Polyphaga</taxon>
        <taxon>Cucujiformia</taxon>
        <taxon>Tenebrionidae</taxon>
        <taxon>Zophobas</taxon>
    </lineage>
</organism>
<protein>
    <recommendedName>
        <fullName evidence="4">G domain-containing protein</fullName>
    </recommendedName>
</protein>
<sequence length="494" mass="56266">MTVFNLLLLGEHGVGKTTFINSLINYFRYDNIDAAFMSTAIMAAPMTISIIDANNREVSLPLNANVDGIYNVKTNTRTKEYLVPLHGHQLRLIDSPGFDMSKNEQNRFKNIFQQLGHLPELHAVCFFLRSSDLQTVSVGNLIRQTITNLDVAAVKNFIFIFTEGRKVVFYPTVARNALGKIVNTIKSTSPQINIPLHNYNMYCVDNEAFVHLVTYKCGTSLSPKDAYYTESSWKTSLQECKRLLDYVSKLKLFQLPVDGAVEAIQTLLKENSPRFLDIIESNSQNLEKCEKLVEDSKAVCQLVEAMKRSIQKTSVPSYQNGRQYEGQSRQANDYRKRNEDNRVTYAEIDFNKNTAPRTEHDVDSDIKTNLETTAAILKKHKEFITNAHKVVETQQEEIRKTLENFAAIATFLEKCGLYDNLGGEIASALSSTRKTKVDRVVKVLKTLQLGYERMKGEARRETNAEVKKDDVVTIVKELKKLQRYQEVLDKIFDN</sequence>
<feature type="region of interest" description="Disordered" evidence="1">
    <location>
        <begin position="313"/>
        <end position="338"/>
    </location>
</feature>
<evidence type="ECO:0000256" key="1">
    <source>
        <dbReference type="SAM" id="MobiDB-lite"/>
    </source>
</evidence>
<proteinExistence type="predicted"/>
<dbReference type="SUPFAM" id="SSF52540">
    <property type="entry name" value="P-loop containing nucleoside triphosphate hydrolases"/>
    <property type="match status" value="1"/>
</dbReference>